<name>A0A7C8IFN0_9PLEO</name>
<reference evidence="2 3" key="1">
    <citation type="submission" date="2020-01" db="EMBL/GenBank/DDBJ databases">
        <authorList>
            <consortium name="DOE Joint Genome Institute"/>
            <person name="Haridas S."/>
            <person name="Albert R."/>
            <person name="Binder M."/>
            <person name="Bloem J."/>
            <person name="Labutti K."/>
            <person name="Salamov A."/>
            <person name="Andreopoulos B."/>
            <person name="Baker S.E."/>
            <person name="Barry K."/>
            <person name="Bills G."/>
            <person name="Bluhm B.H."/>
            <person name="Cannon C."/>
            <person name="Castanera R."/>
            <person name="Culley D.E."/>
            <person name="Daum C."/>
            <person name="Ezra D."/>
            <person name="Gonzalez J.B."/>
            <person name="Henrissat B."/>
            <person name="Kuo A."/>
            <person name="Liang C."/>
            <person name="Lipzen A."/>
            <person name="Lutzoni F."/>
            <person name="Magnuson J."/>
            <person name="Mondo S."/>
            <person name="Nolan M."/>
            <person name="Ohm R."/>
            <person name="Pangilinan J."/>
            <person name="Park H.-J.H."/>
            <person name="Ramirez L."/>
            <person name="Alfaro M."/>
            <person name="Sun H."/>
            <person name="Tritt A."/>
            <person name="Yoshinaga Y."/>
            <person name="Zwiers L.-H.L."/>
            <person name="Turgeon B.G."/>
            <person name="Goodwin S.B."/>
            <person name="Spatafora J.W."/>
            <person name="Crous P.W."/>
            <person name="Grigoriev I.V."/>
        </authorList>
    </citation>
    <scope>NUCLEOTIDE SEQUENCE [LARGE SCALE GENOMIC DNA]</scope>
    <source>
        <strain evidence="2 3">CBS 611.86</strain>
    </source>
</reference>
<proteinExistence type="predicted"/>
<dbReference type="AlphaFoldDB" id="A0A7C8IFN0"/>
<evidence type="ECO:0000259" key="1">
    <source>
        <dbReference type="Pfam" id="PF03644"/>
    </source>
</evidence>
<dbReference type="InterPro" id="IPR005201">
    <property type="entry name" value="TIM_ENGase"/>
</dbReference>
<organism evidence="2 3">
    <name type="scientific">Massariosphaeria phaeospora</name>
    <dbReference type="NCBI Taxonomy" id="100035"/>
    <lineage>
        <taxon>Eukaryota</taxon>
        <taxon>Fungi</taxon>
        <taxon>Dikarya</taxon>
        <taxon>Ascomycota</taxon>
        <taxon>Pezizomycotina</taxon>
        <taxon>Dothideomycetes</taxon>
        <taxon>Pleosporomycetidae</taxon>
        <taxon>Pleosporales</taxon>
        <taxon>Pleosporales incertae sedis</taxon>
        <taxon>Massariosphaeria</taxon>
    </lineage>
</organism>
<protein>
    <submittedName>
        <fullName evidence="2">Glycosyl hydrolase family 85 protein-like protein</fullName>
    </submittedName>
</protein>
<dbReference type="OrthoDB" id="284473at2759"/>
<dbReference type="EMBL" id="JAADJZ010000001">
    <property type="protein sequence ID" value="KAF2878449.1"/>
    <property type="molecule type" value="Genomic_DNA"/>
</dbReference>
<dbReference type="GO" id="GO:0033925">
    <property type="term" value="F:mannosyl-glycoprotein endo-beta-N-acetylglucosaminidase activity"/>
    <property type="evidence" value="ECO:0007669"/>
    <property type="project" value="UniProtKB-EC"/>
</dbReference>
<dbReference type="PANTHER" id="PTHR13246:SF1">
    <property type="entry name" value="CYTOSOLIC ENDO-BETA-N-ACETYLGLUCOSAMINIDASE"/>
    <property type="match status" value="1"/>
</dbReference>
<dbReference type="Gene3D" id="3.20.20.80">
    <property type="entry name" value="Glycosidases"/>
    <property type="match status" value="1"/>
</dbReference>
<dbReference type="GO" id="GO:0005829">
    <property type="term" value="C:cytosol"/>
    <property type="evidence" value="ECO:0007669"/>
    <property type="project" value="UniProtKB-SubCell"/>
</dbReference>
<dbReference type="InterPro" id="IPR032979">
    <property type="entry name" value="ENGase"/>
</dbReference>
<dbReference type="Pfam" id="PF03644">
    <property type="entry name" value="Glyco_hydro_85"/>
    <property type="match status" value="1"/>
</dbReference>
<feature type="domain" description="Cytosolic endo-beta-N-acetylglucosaminidase TIM barrel" evidence="1">
    <location>
        <begin position="109"/>
        <end position="418"/>
    </location>
</feature>
<keyword evidence="2" id="KW-0378">Hydrolase</keyword>
<accession>A0A7C8IFN0</accession>
<comment type="caution">
    <text evidence="2">The sequence shown here is derived from an EMBL/GenBank/DDBJ whole genome shotgun (WGS) entry which is preliminary data.</text>
</comment>
<evidence type="ECO:0000313" key="2">
    <source>
        <dbReference type="EMBL" id="KAF2878449.1"/>
    </source>
</evidence>
<sequence>MASILGWKDILRPIRDGYRHLFPSPDTGPTPDQRRKQRDLHYLVGFTYFDTFDQLETWTAQASDSLPRANTALLPRAPILDGKEFGKASVLLCHDYSGNYHDYERVQSALVDEESYTCEHLQFVDTFIYFSHKLVCVPPPAWTNTLHRNGVKALGTILVEPQTRDTERLLQRHSVGDGADNHAAFPVVAKLAQIAKHYGFDGYLINIEKPFPKESWGCSLLEQFLRHLRDALGLDKKVIWYDAITIANKIDFQNALNSNNISFSIASGSILTNYCWNERDARNSKAQAQEHNLPVQNVFFGVDVWAQNTTKITQPRITYPDKGGGGTNTGLAVSKLAEVGLSVGVFAPAWSFEHFPGYGRDMENAVWDGREPWDGITCSCGDVKARHPTNRENPITKSAKHFSAGSEKFFYTDFSRGFRRIKEIQGKGYQCRQFQAQLSSQSVLPHLTRSSLVSEQNRGSIHVLVPNFEDLNDRTQLIIEVMSVELDGDANEMNYEQWLPLFNLNMPADGTLQLRLTYRNLLDPQNGAVSLYLKFSNGVRLLSLGEPDHMQTTEAIVSLEPGTVSPGRLQELGLHIRAPPFAEDSVKIVEVLELGVSPRAILEFQSPCAIQDVRLEKRGDGDNKNWSLCWSHYDENQHRSLSCGMPYSEITGPFAYFMVRIGSVTAGRAYALEYLLPSGLWDELHQASTEVGIIGMGFDGRRLAETSARVQMYA</sequence>
<evidence type="ECO:0000313" key="3">
    <source>
        <dbReference type="Proteomes" id="UP000481861"/>
    </source>
</evidence>
<dbReference type="PANTHER" id="PTHR13246">
    <property type="entry name" value="ENDO BETA N-ACETYLGLUCOSAMINIDASE"/>
    <property type="match status" value="1"/>
</dbReference>
<keyword evidence="3" id="KW-1185">Reference proteome</keyword>
<dbReference type="Proteomes" id="UP000481861">
    <property type="component" value="Unassembled WGS sequence"/>
</dbReference>
<gene>
    <name evidence="2" type="ORF">BDV95DRAFT_557498</name>
</gene>